<dbReference type="PANTHER" id="PTHR21136:SF168">
    <property type="entry name" value="VESICLE-ASSOCIATED MEMBRANE PROTEIN 9"/>
    <property type="match status" value="1"/>
</dbReference>
<dbReference type="CDD" id="cd15843">
    <property type="entry name" value="R-SNARE"/>
    <property type="match status" value="1"/>
</dbReference>
<dbReference type="GO" id="GO:0016192">
    <property type="term" value="P:vesicle-mediated transport"/>
    <property type="evidence" value="ECO:0007669"/>
    <property type="project" value="InterPro"/>
</dbReference>
<evidence type="ECO:0000256" key="9">
    <source>
        <dbReference type="PROSITE-ProRule" id="PRU00290"/>
    </source>
</evidence>
<evidence type="ECO:0000256" key="6">
    <source>
        <dbReference type="ARBA" id="ARBA00023136"/>
    </source>
</evidence>
<dbReference type="SUPFAM" id="SSF58038">
    <property type="entry name" value="SNARE fusion complex"/>
    <property type="match status" value="1"/>
</dbReference>
<evidence type="ECO:0000259" key="12">
    <source>
        <dbReference type="PROSITE" id="PS50892"/>
    </source>
</evidence>
<keyword evidence="5 10" id="KW-1133">Transmembrane helix</keyword>
<dbReference type="InterPro" id="IPR010908">
    <property type="entry name" value="Longin_dom"/>
</dbReference>
<sequence length="225" mass="24683">MSLIHALVAKGDTILAEHSGGSRDFSQATQTILSKIPPNNSKLTYVWEQYLFHYVSEGGYTYLVMADDAAGRRMPFTFLADLQQKFNTAGQSSAASSAPPAYALQGTFGPTIANLINQYNTSPPTDELTRAQSELAQVKDIMVQNVEQILSRGERIELLVDKTDNMASQATAFRRGARNVRRSMWWKNTRILMLSGVVGLVLVWIIAAQFCGAGLNQCGSKSNKS</sequence>
<dbReference type="GO" id="GO:0012505">
    <property type="term" value="C:endomembrane system"/>
    <property type="evidence" value="ECO:0007669"/>
    <property type="project" value="UniProtKB-SubCell"/>
</dbReference>
<feature type="transmembrane region" description="Helical" evidence="10">
    <location>
        <begin position="191"/>
        <end position="215"/>
    </location>
</feature>
<dbReference type="CDD" id="cd14824">
    <property type="entry name" value="Longin"/>
    <property type="match status" value="1"/>
</dbReference>
<evidence type="ECO:0000256" key="7">
    <source>
        <dbReference type="ARBA" id="ARBA00026133"/>
    </source>
</evidence>
<protein>
    <recommendedName>
        <fullName evidence="7">Synaptobrevin homolog YKT6</fullName>
    </recommendedName>
</protein>
<dbReference type="SMART" id="SM01270">
    <property type="entry name" value="Longin"/>
    <property type="match status" value="1"/>
</dbReference>
<keyword evidence="6 10" id="KW-0472">Membrane</keyword>
<keyword evidence="9" id="KW-0175">Coiled coil</keyword>
<proteinExistence type="inferred from homology"/>
<dbReference type="FunFam" id="1.20.5.110:FF:000004">
    <property type="entry name" value="Vesicle-associated membrane protein 7"/>
    <property type="match status" value="1"/>
</dbReference>
<dbReference type="Gene3D" id="1.20.5.110">
    <property type="match status" value="1"/>
</dbReference>
<dbReference type="PROSITE" id="PS50859">
    <property type="entry name" value="LONGIN"/>
    <property type="match status" value="1"/>
</dbReference>
<dbReference type="InterPro" id="IPR042855">
    <property type="entry name" value="V_SNARE_CC"/>
</dbReference>
<dbReference type="PANTHER" id="PTHR21136">
    <property type="entry name" value="SNARE PROTEINS"/>
    <property type="match status" value="1"/>
</dbReference>
<dbReference type="Proteomes" id="UP001385951">
    <property type="component" value="Unassembled WGS sequence"/>
</dbReference>
<dbReference type="GO" id="GO:0005737">
    <property type="term" value="C:cytoplasm"/>
    <property type="evidence" value="ECO:0007669"/>
    <property type="project" value="UniProtKB-ARBA"/>
</dbReference>
<evidence type="ECO:0000256" key="2">
    <source>
        <dbReference type="ARBA" id="ARBA00022448"/>
    </source>
</evidence>
<evidence type="ECO:0000313" key="14">
    <source>
        <dbReference type="Proteomes" id="UP001385951"/>
    </source>
</evidence>
<dbReference type="Pfam" id="PF13774">
    <property type="entry name" value="Longin"/>
    <property type="match status" value="1"/>
</dbReference>
<dbReference type="Pfam" id="PF00957">
    <property type="entry name" value="Synaptobrevin"/>
    <property type="match status" value="1"/>
</dbReference>
<comment type="subcellular location">
    <subcellularLocation>
        <location evidence="8">Endomembrane system</location>
        <topology evidence="8">Single-pass type IV membrane protein</topology>
    </subcellularLocation>
</comment>
<keyword evidence="4" id="KW-0653">Protein transport</keyword>
<evidence type="ECO:0000256" key="10">
    <source>
        <dbReference type="SAM" id="Phobius"/>
    </source>
</evidence>
<dbReference type="GO" id="GO:0016020">
    <property type="term" value="C:membrane"/>
    <property type="evidence" value="ECO:0007669"/>
    <property type="project" value="InterPro"/>
</dbReference>
<reference evidence="13 14" key="1">
    <citation type="submission" date="2022-09" db="EMBL/GenBank/DDBJ databases">
        <authorList>
            <person name="Palmer J.M."/>
        </authorList>
    </citation>
    <scope>NUCLEOTIDE SEQUENCE [LARGE SCALE GENOMIC DNA]</scope>
    <source>
        <strain evidence="13 14">DSM 7382</strain>
    </source>
</reference>
<evidence type="ECO:0000256" key="8">
    <source>
        <dbReference type="ARBA" id="ARBA00046280"/>
    </source>
</evidence>
<name>A0AAW0GEW8_9APHY</name>
<keyword evidence="14" id="KW-1185">Reference proteome</keyword>
<comment type="similarity">
    <text evidence="1">Belongs to the synaptobrevin family.</text>
</comment>
<comment type="caution">
    <text evidence="13">The sequence shown here is derived from an EMBL/GenBank/DDBJ whole genome shotgun (WGS) entry which is preliminary data.</text>
</comment>
<dbReference type="Gene3D" id="3.30.450.50">
    <property type="entry name" value="Longin domain"/>
    <property type="match status" value="1"/>
</dbReference>
<dbReference type="InterPro" id="IPR011012">
    <property type="entry name" value="Longin-like_dom_sf"/>
</dbReference>
<dbReference type="EMBL" id="JASBNA010000005">
    <property type="protein sequence ID" value="KAK7692038.1"/>
    <property type="molecule type" value="Genomic_DNA"/>
</dbReference>
<feature type="domain" description="V-SNARE coiled-coil homology" evidence="12">
    <location>
        <begin position="127"/>
        <end position="187"/>
    </location>
</feature>
<dbReference type="GO" id="GO:0015031">
    <property type="term" value="P:protein transport"/>
    <property type="evidence" value="ECO:0007669"/>
    <property type="project" value="UniProtKB-KW"/>
</dbReference>
<gene>
    <name evidence="13" type="ORF">QCA50_005443</name>
</gene>
<organism evidence="13 14">
    <name type="scientific">Cerrena zonata</name>
    <dbReference type="NCBI Taxonomy" id="2478898"/>
    <lineage>
        <taxon>Eukaryota</taxon>
        <taxon>Fungi</taxon>
        <taxon>Dikarya</taxon>
        <taxon>Basidiomycota</taxon>
        <taxon>Agaricomycotina</taxon>
        <taxon>Agaricomycetes</taxon>
        <taxon>Polyporales</taxon>
        <taxon>Cerrenaceae</taxon>
        <taxon>Cerrena</taxon>
    </lineage>
</organism>
<dbReference type="AlphaFoldDB" id="A0AAW0GEW8"/>
<dbReference type="SUPFAM" id="SSF64356">
    <property type="entry name" value="SNARE-like"/>
    <property type="match status" value="1"/>
</dbReference>
<evidence type="ECO:0000256" key="4">
    <source>
        <dbReference type="ARBA" id="ARBA00022927"/>
    </source>
</evidence>
<evidence type="ECO:0000256" key="5">
    <source>
        <dbReference type="ARBA" id="ARBA00022989"/>
    </source>
</evidence>
<dbReference type="InterPro" id="IPR001388">
    <property type="entry name" value="Synaptobrevin-like"/>
</dbReference>
<feature type="domain" description="Longin" evidence="11">
    <location>
        <begin position="7"/>
        <end position="112"/>
    </location>
</feature>
<dbReference type="FunFam" id="3.30.450.50:FF:000015">
    <property type="entry name" value="Synaptobrevin 2 isoform 1"/>
    <property type="match status" value="1"/>
</dbReference>
<keyword evidence="2" id="KW-0813">Transport</keyword>
<evidence type="ECO:0000313" key="13">
    <source>
        <dbReference type="EMBL" id="KAK7692038.1"/>
    </source>
</evidence>
<dbReference type="PROSITE" id="PS50892">
    <property type="entry name" value="V_SNARE"/>
    <property type="match status" value="1"/>
</dbReference>
<evidence type="ECO:0000256" key="3">
    <source>
        <dbReference type="ARBA" id="ARBA00022692"/>
    </source>
</evidence>
<evidence type="ECO:0000259" key="11">
    <source>
        <dbReference type="PROSITE" id="PS50859"/>
    </source>
</evidence>
<dbReference type="PRINTS" id="PR00219">
    <property type="entry name" value="SYNAPTOBREVN"/>
</dbReference>
<dbReference type="InterPro" id="IPR051097">
    <property type="entry name" value="Synaptobrevin-like_transport"/>
</dbReference>
<accession>A0AAW0GEW8</accession>
<keyword evidence="3 10" id="KW-0812">Transmembrane</keyword>
<evidence type="ECO:0000256" key="1">
    <source>
        <dbReference type="ARBA" id="ARBA00008025"/>
    </source>
</evidence>